<proteinExistence type="predicted"/>
<dbReference type="HOGENOM" id="CLU_3052597_0_0_1"/>
<dbReference type="EMBL" id="CH982489">
    <property type="protein sequence ID" value="EDX15314.1"/>
    <property type="molecule type" value="Genomic_DNA"/>
</dbReference>
<feature type="region of interest" description="Disordered" evidence="1">
    <location>
        <begin position="18"/>
        <end position="54"/>
    </location>
</feature>
<keyword evidence="3" id="KW-1185">Reference proteome</keyword>
<feature type="compositionally biased region" description="Basic and acidic residues" evidence="1">
    <location>
        <begin position="27"/>
        <end position="42"/>
    </location>
</feature>
<accession>B4NSY2</accession>
<evidence type="ECO:0000313" key="3">
    <source>
        <dbReference type="Proteomes" id="UP000000304"/>
    </source>
</evidence>
<dbReference type="Proteomes" id="UP000000304">
    <property type="component" value="Unassembled WGS sequence"/>
</dbReference>
<gene>
    <name evidence="2" type="primary">Dsim\GD17745</name>
    <name evidence="2" type="ORF">Dsim_GD17745</name>
</gene>
<dbReference type="AlphaFoldDB" id="B4NSY2"/>
<reference evidence="2 3" key="1">
    <citation type="journal article" date="2007" name="Nature">
        <title>Evolution of genes and genomes on the Drosophila phylogeny.</title>
        <authorList>
            <consortium name="Drosophila 12 Genomes Consortium"/>
            <person name="Clark A.G."/>
            <person name="Eisen M.B."/>
            <person name="Smith D.R."/>
            <person name="Bergman C.M."/>
            <person name="Oliver B."/>
            <person name="Markow T.A."/>
            <person name="Kaufman T.C."/>
            <person name="Kellis M."/>
            <person name="Gelbart W."/>
            <person name="Iyer V.N."/>
            <person name="Pollard D.A."/>
            <person name="Sackton T.B."/>
            <person name="Larracuente A.M."/>
            <person name="Singh N.D."/>
            <person name="Abad J.P."/>
            <person name="Abt D.N."/>
            <person name="Adryan B."/>
            <person name="Aguade M."/>
            <person name="Akashi H."/>
            <person name="Anderson W.W."/>
            <person name="Aquadro C.F."/>
            <person name="Ardell D.H."/>
            <person name="Arguello R."/>
            <person name="Artieri C.G."/>
            <person name="Barbash D.A."/>
            <person name="Barker D."/>
            <person name="Barsanti P."/>
            <person name="Batterham P."/>
            <person name="Batzoglou S."/>
            <person name="Begun D."/>
            <person name="Bhutkar A."/>
            <person name="Blanco E."/>
            <person name="Bosak S.A."/>
            <person name="Bradley R.K."/>
            <person name="Brand A.D."/>
            <person name="Brent M.R."/>
            <person name="Brooks A.N."/>
            <person name="Brown R.H."/>
            <person name="Butlin R.K."/>
            <person name="Caggese C."/>
            <person name="Calvi B.R."/>
            <person name="Bernardo de Carvalho A."/>
            <person name="Caspi A."/>
            <person name="Castrezana S."/>
            <person name="Celniker S.E."/>
            <person name="Chang J.L."/>
            <person name="Chapple C."/>
            <person name="Chatterji S."/>
            <person name="Chinwalla A."/>
            <person name="Civetta A."/>
            <person name="Clifton S.W."/>
            <person name="Comeron J.M."/>
            <person name="Costello J.C."/>
            <person name="Coyne J.A."/>
            <person name="Daub J."/>
            <person name="David R.G."/>
            <person name="Delcher A.L."/>
            <person name="Delehaunty K."/>
            <person name="Do C.B."/>
            <person name="Ebling H."/>
            <person name="Edwards K."/>
            <person name="Eickbush T."/>
            <person name="Evans J.D."/>
            <person name="Filipski A."/>
            <person name="Findeiss S."/>
            <person name="Freyhult E."/>
            <person name="Fulton L."/>
            <person name="Fulton R."/>
            <person name="Garcia A.C."/>
            <person name="Gardiner A."/>
            <person name="Garfield D.A."/>
            <person name="Garvin B.E."/>
            <person name="Gibson G."/>
            <person name="Gilbert D."/>
            <person name="Gnerre S."/>
            <person name="Godfrey J."/>
            <person name="Good R."/>
            <person name="Gotea V."/>
            <person name="Gravely B."/>
            <person name="Greenberg A.J."/>
            <person name="Griffiths-Jones S."/>
            <person name="Gross S."/>
            <person name="Guigo R."/>
            <person name="Gustafson E.A."/>
            <person name="Haerty W."/>
            <person name="Hahn M.W."/>
            <person name="Halligan D.L."/>
            <person name="Halpern A.L."/>
            <person name="Halter G.M."/>
            <person name="Han M.V."/>
            <person name="Heger A."/>
            <person name="Hillier L."/>
            <person name="Hinrichs A.S."/>
            <person name="Holmes I."/>
            <person name="Hoskins R.A."/>
            <person name="Hubisz M.J."/>
            <person name="Hultmark D."/>
            <person name="Huntley M.A."/>
            <person name="Jaffe D.B."/>
            <person name="Jagadeeshan S."/>
            <person name="Jeck W.R."/>
            <person name="Johnson J."/>
            <person name="Jones C.D."/>
            <person name="Jordan W.C."/>
            <person name="Karpen G.H."/>
            <person name="Kataoka E."/>
            <person name="Keightley P.D."/>
            <person name="Kheradpour P."/>
            <person name="Kirkness E.F."/>
            <person name="Koerich L.B."/>
            <person name="Kristiansen K."/>
            <person name="Kudrna D."/>
            <person name="Kulathinal R.J."/>
            <person name="Kumar S."/>
            <person name="Kwok R."/>
            <person name="Lander E."/>
            <person name="Langley C.H."/>
            <person name="Lapoint R."/>
            <person name="Lazzaro B.P."/>
            <person name="Lee S.J."/>
            <person name="Levesque L."/>
            <person name="Li R."/>
            <person name="Lin C.F."/>
            <person name="Lin M.F."/>
            <person name="Lindblad-Toh K."/>
            <person name="Llopart A."/>
            <person name="Long M."/>
            <person name="Low L."/>
            <person name="Lozovsky E."/>
            <person name="Lu J."/>
            <person name="Luo M."/>
            <person name="Machado C.A."/>
            <person name="Makalowski W."/>
            <person name="Marzo M."/>
            <person name="Matsuda M."/>
            <person name="Matzkin L."/>
            <person name="McAllister B."/>
            <person name="McBride C.S."/>
            <person name="McKernan B."/>
            <person name="McKernan K."/>
            <person name="Mendez-Lago M."/>
            <person name="Minx P."/>
            <person name="Mollenhauer M.U."/>
            <person name="Montooth K."/>
            <person name="Mount S.M."/>
            <person name="Mu X."/>
            <person name="Myers E."/>
            <person name="Negre B."/>
            <person name="Newfeld S."/>
            <person name="Nielsen R."/>
            <person name="Noor M.A."/>
            <person name="O'Grady P."/>
            <person name="Pachter L."/>
            <person name="Papaceit M."/>
            <person name="Parisi M.J."/>
            <person name="Parisi M."/>
            <person name="Parts L."/>
            <person name="Pedersen J.S."/>
            <person name="Pesole G."/>
            <person name="Phillippy A.M."/>
            <person name="Ponting C.P."/>
            <person name="Pop M."/>
            <person name="Porcelli D."/>
            <person name="Powell J.R."/>
            <person name="Prohaska S."/>
            <person name="Pruitt K."/>
            <person name="Puig M."/>
            <person name="Quesneville H."/>
            <person name="Ram K.R."/>
            <person name="Rand D."/>
            <person name="Rasmussen M.D."/>
            <person name="Reed L.K."/>
            <person name="Reenan R."/>
            <person name="Reily A."/>
            <person name="Remington K.A."/>
            <person name="Rieger T.T."/>
            <person name="Ritchie M.G."/>
            <person name="Robin C."/>
            <person name="Rogers Y.H."/>
            <person name="Rohde C."/>
            <person name="Rozas J."/>
            <person name="Rubenfield M.J."/>
            <person name="Ruiz A."/>
            <person name="Russo S."/>
            <person name="Salzberg S.L."/>
            <person name="Sanchez-Gracia A."/>
            <person name="Saranga D.J."/>
            <person name="Sato H."/>
            <person name="Schaeffer S.W."/>
            <person name="Schatz M.C."/>
            <person name="Schlenke T."/>
            <person name="Schwartz R."/>
            <person name="Segarra C."/>
            <person name="Singh R.S."/>
            <person name="Sirot L."/>
            <person name="Sirota M."/>
            <person name="Sisneros N.B."/>
            <person name="Smith C.D."/>
            <person name="Smith T.F."/>
            <person name="Spieth J."/>
            <person name="Stage D.E."/>
            <person name="Stark A."/>
            <person name="Stephan W."/>
            <person name="Strausberg R.L."/>
            <person name="Strempel S."/>
            <person name="Sturgill D."/>
            <person name="Sutton G."/>
            <person name="Sutton G.G."/>
            <person name="Tao W."/>
            <person name="Teichmann S."/>
            <person name="Tobari Y.N."/>
            <person name="Tomimura Y."/>
            <person name="Tsolas J.M."/>
            <person name="Valente V.L."/>
            <person name="Venter E."/>
            <person name="Venter J.C."/>
            <person name="Vicario S."/>
            <person name="Vieira F.G."/>
            <person name="Vilella A.J."/>
            <person name="Villasante A."/>
            <person name="Walenz B."/>
            <person name="Wang J."/>
            <person name="Wasserman M."/>
            <person name="Watts T."/>
            <person name="Wilson D."/>
            <person name="Wilson R.K."/>
            <person name="Wing R.A."/>
            <person name="Wolfner M.F."/>
            <person name="Wong A."/>
            <person name="Wong G.K."/>
            <person name="Wu C.I."/>
            <person name="Wu G."/>
            <person name="Yamamoto D."/>
            <person name="Yang H.P."/>
            <person name="Yang S.P."/>
            <person name="Yorke J.A."/>
            <person name="Yoshida K."/>
            <person name="Zdobnov E."/>
            <person name="Zhang P."/>
            <person name="Zhang Y."/>
            <person name="Zimin A.V."/>
            <person name="Baldwin J."/>
            <person name="Abdouelleil A."/>
            <person name="Abdulkadir J."/>
            <person name="Abebe A."/>
            <person name="Abera B."/>
            <person name="Abreu J."/>
            <person name="Acer S.C."/>
            <person name="Aftuck L."/>
            <person name="Alexander A."/>
            <person name="An P."/>
            <person name="Anderson E."/>
            <person name="Anderson S."/>
            <person name="Arachi H."/>
            <person name="Azer M."/>
            <person name="Bachantsang P."/>
            <person name="Barry A."/>
            <person name="Bayul T."/>
            <person name="Berlin A."/>
            <person name="Bessette D."/>
            <person name="Bloom T."/>
            <person name="Blye J."/>
            <person name="Boguslavskiy L."/>
            <person name="Bonnet C."/>
            <person name="Boukhgalter B."/>
            <person name="Bourzgui I."/>
            <person name="Brown A."/>
            <person name="Cahill P."/>
            <person name="Channer S."/>
            <person name="Cheshatsang Y."/>
            <person name="Chuda L."/>
            <person name="Citroen M."/>
            <person name="Collymore A."/>
            <person name="Cooke P."/>
            <person name="Costello M."/>
            <person name="D'Aco K."/>
            <person name="Daza R."/>
            <person name="De Haan G."/>
            <person name="DeGray S."/>
            <person name="DeMaso C."/>
            <person name="Dhargay N."/>
            <person name="Dooley K."/>
            <person name="Dooley E."/>
            <person name="Doricent M."/>
            <person name="Dorje P."/>
            <person name="Dorjee K."/>
            <person name="Dupes A."/>
            <person name="Elong R."/>
            <person name="Falk J."/>
            <person name="Farina A."/>
            <person name="Faro S."/>
            <person name="Ferguson D."/>
            <person name="Fisher S."/>
            <person name="Foley C.D."/>
            <person name="Franke A."/>
            <person name="Friedrich D."/>
            <person name="Gadbois L."/>
            <person name="Gearin G."/>
            <person name="Gearin C.R."/>
            <person name="Giannoukos G."/>
            <person name="Goode T."/>
            <person name="Graham J."/>
            <person name="Grandbois E."/>
            <person name="Grewal S."/>
            <person name="Gyaltsen K."/>
            <person name="Hafez N."/>
            <person name="Hagos B."/>
            <person name="Hall J."/>
            <person name="Henson C."/>
            <person name="Hollinger A."/>
            <person name="Honan T."/>
            <person name="Huard M.D."/>
            <person name="Hughes L."/>
            <person name="Hurhula B."/>
            <person name="Husby M.E."/>
            <person name="Kamat A."/>
            <person name="Kanga B."/>
            <person name="Kashin S."/>
            <person name="Khazanovich D."/>
            <person name="Kisner P."/>
            <person name="Lance K."/>
            <person name="Lara M."/>
            <person name="Lee W."/>
            <person name="Lennon N."/>
            <person name="Letendre F."/>
            <person name="LeVine R."/>
            <person name="Lipovsky A."/>
            <person name="Liu X."/>
            <person name="Liu J."/>
            <person name="Liu S."/>
            <person name="Lokyitsang T."/>
            <person name="Lokyitsang Y."/>
            <person name="Lubonja R."/>
            <person name="Lui A."/>
            <person name="MacDonald P."/>
            <person name="Magnisalis V."/>
            <person name="Maru K."/>
            <person name="Matthews C."/>
            <person name="McCusker W."/>
            <person name="McDonough S."/>
            <person name="Mehta T."/>
            <person name="Meldrim J."/>
            <person name="Meneus L."/>
            <person name="Mihai O."/>
            <person name="Mihalev A."/>
            <person name="Mihova T."/>
            <person name="Mittelman R."/>
            <person name="Mlenga V."/>
            <person name="Montmayeur A."/>
            <person name="Mulrain L."/>
            <person name="Navidi A."/>
            <person name="Naylor J."/>
            <person name="Negash T."/>
            <person name="Nguyen T."/>
            <person name="Nguyen N."/>
            <person name="Nicol R."/>
            <person name="Norbu C."/>
            <person name="Norbu N."/>
            <person name="Novod N."/>
            <person name="O'Neill B."/>
            <person name="Osman S."/>
            <person name="Markiewicz E."/>
            <person name="Oyono O.L."/>
            <person name="Patti C."/>
            <person name="Phunkhang P."/>
            <person name="Pierre F."/>
            <person name="Priest M."/>
            <person name="Raghuraman S."/>
            <person name="Rege F."/>
            <person name="Reyes R."/>
            <person name="Rise C."/>
            <person name="Rogov P."/>
            <person name="Ross K."/>
            <person name="Ryan E."/>
            <person name="Settipalli S."/>
            <person name="Shea T."/>
            <person name="Sherpa N."/>
            <person name="Shi L."/>
            <person name="Shih D."/>
            <person name="Sparrow T."/>
            <person name="Spaulding J."/>
            <person name="Stalker J."/>
            <person name="Stange-Thomann N."/>
            <person name="Stavropoulos S."/>
            <person name="Stone C."/>
            <person name="Strader C."/>
            <person name="Tesfaye S."/>
            <person name="Thomson T."/>
            <person name="Thoulutsang Y."/>
            <person name="Thoulutsang D."/>
            <person name="Topham K."/>
            <person name="Topping I."/>
            <person name="Tsamla T."/>
            <person name="Vassiliev H."/>
            <person name="Vo A."/>
            <person name="Wangchuk T."/>
            <person name="Wangdi T."/>
            <person name="Weiand M."/>
            <person name="Wilkinson J."/>
            <person name="Wilson A."/>
            <person name="Yadav S."/>
            <person name="Young G."/>
            <person name="Yu Q."/>
            <person name="Zembek L."/>
            <person name="Zhong D."/>
            <person name="Zimmer A."/>
            <person name="Zwirko Z."/>
            <person name="Jaffe D.B."/>
            <person name="Alvarez P."/>
            <person name="Brockman W."/>
            <person name="Butler J."/>
            <person name="Chin C."/>
            <person name="Gnerre S."/>
            <person name="Grabherr M."/>
            <person name="Kleber M."/>
            <person name="Mauceli E."/>
            <person name="MacCallum I."/>
        </authorList>
    </citation>
    <scope>NUCLEOTIDE SEQUENCE [LARGE SCALE GENOMIC DNA]</scope>
    <source>
        <strain evidence="3">white501</strain>
    </source>
</reference>
<evidence type="ECO:0000313" key="2">
    <source>
        <dbReference type="EMBL" id="EDX15314.1"/>
    </source>
</evidence>
<name>B4NSY2_DROSI</name>
<protein>
    <submittedName>
        <fullName evidence="2">GD17745</fullName>
    </submittedName>
</protein>
<organism evidence="2 3">
    <name type="scientific">Drosophila simulans</name>
    <name type="common">Fruit fly</name>
    <dbReference type="NCBI Taxonomy" id="7240"/>
    <lineage>
        <taxon>Eukaryota</taxon>
        <taxon>Metazoa</taxon>
        <taxon>Ecdysozoa</taxon>
        <taxon>Arthropoda</taxon>
        <taxon>Hexapoda</taxon>
        <taxon>Insecta</taxon>
        <taxon>Pterygota</taxon>
        <taxon>Neoptera</taxon>
        <taxon>Endopterygota</taxon>
        <taxon>Diptera</taxon>
        <taxon>Brachycera</taxon>
        <taxon>Muscomorpha</taxon>
        <taxon>Ephydroidea</taxon>
        <taxon>Drosophilidae</taxon>
        <taxon>Drosophila</taxon>
        <taxon>Sophophora</taxon>
    </lineage>
</organism>
<evidence type="ECO:0000256" key="1">
    <source>
        <dbReference type="SAM" id="MobiDB-lite"/>
    </source>
</evidence>
<sequence>MKEIFEVVRINLESVPRPAKTLQPAKKAMEQDHVENDSENKDAVPTGGNGESMQ</sequence>